<gene>
    <name evidence="2" type="ORF">OV079_23335</name>
</gene>
<reference evidence="2" key="1">
    <citation type="submission" date="2022-11" db="EMBL/GenBank/DDBJ databases">
        <title>Minimal conservation of predation-associated metabolite biosynthetic gene clusters underscores biosynthetic potential of Myxococcota including descriptions for ten novel species: Archangium lansinium sp. nov., Myxococcus landrumus sp. nov., Nannocystis bai.</title>
        <authorList>
            <person name="Ahearne A."/>
            <person name="Stevens C."/>
            <person name="Phillips K."/>
        </authorList>
    </citation>
    <scope>NUCLEOTIDE SEQUENCE</scope>
    <source>
        <strain evidence="2">Na p29</strain>
    </source>
</reference>
<evidence type="ECO:0000313" key="3">
    <source>
        <dbReference type="Proteomes" id="UP001150924"/>
    </source>
</evidence>
<feature type="region of interest" description="Disordered" evidence="1">
    <location>
        <begin position="122"/>
        <end position="192"/>
    </location>
</feature>
<organism evidence="2 3">
    <name type="scientific">Nannocystis pusilla</name>
    <dbReference type="NCBI Taxonomy" id="889268"/>
    <lineage>
        <taxon>Bacteria</taxon>
        <taxon>Pseudomonadati</taxon>
        <taxon>Myxococcota</taxon>
        <taxon>Polyangia</taxon>
        <taxon>Nannocystales</taxon>
        <taxon>Nannocystaceae</taxon>
        <taxon>Nannocystis</taxon>
    </lineage>
</organism>
<dbReference type="AlphaFoldDB" id="A0A9X3ERC4"/>
<dbReference type="Proteomes" id="UP001150924">
    <property type="component" value="Unassembled WGS sequence"/>
</dbReference>
<feature type="compositionally biased region" description="Basic and acidic residues" evidence="1">
    <location>
        <begin position="158"/>
        <end position="174"/>
    </location>
</feature>
<evidence type="ECO:0000313" key="2">
    <source>
        <dbReference type="EMBL" id="MCY1008435.1"/>
    </source>
</evidence>
<protein>
    <submittedName>
        <fullName evidence="2">Uncharacterized protein</fullName>
    </submittedName>
</protein>
<comment type="caution">
    <text evidence="2">The sequence shown here is derived from an EMBL/GenBank/DDBJ whole genome shotgun (WGS) entry which is preliminary data.</text>
</comment>
<sequence>MDGPLVEAAPTDPCPRQHRCTVVRVPASFRVRAHLDGGGRESAALLARIEQHAEVLESCMNASLRRDRCIRSGAALLYRLQPSGAPEWIAVDGAADDRALACVDRELRELDLRRFMPPATAPSSCGSWRPIDPRIAPTTATTASAWPRARSPTIPRAPHSERGRPRATLAERRSPRATCPPAAANRDGRGPPVAVLQALAPDRG</sequence>
<dbReference type="RefSeq" id="WP_267771066.1">
    <property type="nucleotide sequence ID" value="NZ_JAPNKE010000002.1"/>
</dbReference>
<feature type="compositionally biased region" description="Low complexity" evidence="1">
    <location>
        <begin position="136"/>
        <end position="151"/>
    </location>
</feature>
<proteinExistence type="predicted"/>
<dbReference type="EMBL" id="JAPNKE010000002">
    <property type="protein sequence ID" value="MCY1008435.1"/>
    <property type="molecule type" value="Genomic_DNA"/>
</dbReference>
<keyword evidence="3" id="KW-1185">Reference proteome</keyword>
<name>A0A9X3ERC4_9BACT</name>
<evidence type="ECO:0000256" key="1">
    <source>
        <dbReference type="SAM" id="MobiDB-lite"/>
    </source>
</evidence>
<accession>A0A9X3ERC4</accession>